<accession>A0A2U8FCV1</accession>
<organism evidence="3 4">
    <name type="scientific">Helicobacter apodemus</name>
    <dbReference type="NCBI Taxonomy" id="135569"/>
    <lineage>
        <taxon>Bacteria</taxon>
        <taxon>Pseudomonadati</taxon>
        <taxon>Campylobacterota</taxon>
        <taxon>Epsilonproteobacteria</taxon>
        <taxon>Campylobacterales</taxon>
        <taxon>Helicobacteraceae</taxon>
        <taxon>Helicobacter</taxon>
    </lineage>
</organism>
<keyword evidence="2" id="KW-0812">Transmembrane</keyword>
<dbReference type="EMBL" id="CP021886">
    <property type="protein sequence ID" value="AWI33838.1"/>
    <property type="molecule type" value="Genomic_DNA"/>
</dbReference>
<evidence type="ECO:0000313" key="4">
    <source>
        <dbReference type="Proteomes" id="UP000244890"/>
    </source>
</evidence>
<evidence type="ECO:0000313" key="3">
    <source>
        <dbReference type="EMBL" id="AWI33838.1"/>
    </source>
</evidence>
<reference evidence="3 4" key="1">
    <citation type="submission" date="2017-06" db="EMBL/GenBank/DDBJ databases">
        <title>Complete genome of Helicobacter apodemus.</title>
        <authorList>
            <person name="Cho S."/>
        </authorList>
    </citation>
    <scope>NUCLEOTIDE SEQUENCE [LARGE SCALE GENOMIC DNA]</scope>
    <source>
        <strain evidence="4">SNUVETPUB-15-01</strain>
    </source>
</reference>
<proteinExistence type="predicted"/>
<protein>
    <recommendedName>
        <fullName evidence="5">TonB C-terminal domain-containing protein</fullName>
    </recommendedName>
</protein>
<evidence type="ECO:0000256" key="1">
    <source>
        <dbReference type="SAM" id="MobiDB-lite"/>
    </source>
</evidence>
<feature type="transmembrane region" description="Helical" evidence="2">
    <location>
        <begin position="6"/>
        <end position="27"/>
    </location>
</feature>
<feature type="region of interest" description="Disordered" evidence="1">
    <location>
        <begin position="112"/>
        <end position="132"/>
    </location>
</feature>
<dbReference type="Pfam" id="PF13103">
    <property type="entry name" value="TonB_2"/>
    <property type="match status" value="1"/>
</dbReference>
<keyword evidence="2" id="KW-1133">Transmembrane helix</keyword>
<dbReference type="KEGG" id="had:CDV25_02980"/>
<sequence>MGKFPLLFISGGIAIIGYVCLILFFIAHFNNINKPIKEYTTFKETAFHIDFFEEQKPKIQAKVSAKKVEPKVEEIPIKDESASKTPNVGLGINDLFQQVKIKQPLKKEVLKPQSQDDKIAKRKQARESVQKEDTLNSELEKIIAGLEVKRTMTFTPPKGEYDEFYAKVQEILYKNWNPIWNRNQYEAEVQISINSLGKFSYSIMRLSGDLEFDTALKEFLDIMLTQEFPRYEGGDQTNIIVTFKTEV</sequence>
<dbReference type="Proteomes" id="UP000244890">
    <property type="component" value="Chromosome"/>
</dbReference>
<evidence type="ECO:0000256" key="2">
    <source>
        <dbReference type="SAM" id="Phobius"/>
    </source>
</evidence>
<evidence type="ECO:0008006" key="5">
    <source>
        <dbReference type="Google" id="ProtNLM"/>
    </source>
</evidence>
<dbReference type="AlphaFoldDB" id="A0A2U8FCV1"/>
<dbReference type="RefSeq" id="WP_108910708.1">
    <property type="nucleotide sequence ID" value="NZ_CP021886.1"/>
</dbReference>
<dbReference type="OrthoDB" id="5372757at2"/>
<name>A0A2U8FCV1_9HELI</name>
<keyword evidence="2" id="KW-0472">Membrane</keyword>
<gene>
    <name evidence="3" type="ORF">CDV25_02980</name>
</gene>